<accession>A0A0A8Y067</accession>
<protein>
    <submittedName>
        <fullName evidence="2">Uncharacterized protein</fullName>
    </submittedName>
</protein>
<organism evidence="2">
    <name type="scientific">Arundo donax</name>
    <name type="common">Giant reed</name>
    <name type="synonym">Donax arundinaceus</name>
    <dbReference type="NCBI Taxonomy" id="35708"/>
    <lineage>
        <taxon>Eukaryota</taxon>
        <taxon>Viridiplantae</taxon>
        <taxon>Streptophyta</taxon>
        <taxon>Embryophyta</taxon>
        <taxon>Tracheophyta</taxon>
        <taxon>Spermatophyta</taxon>
        <taxon>Magnoliopsida</taxon>
        <taxon>Liliopsida</taxon>
        <taxon>Poales</taxon>
        <taxon>Poaceae</taxon>
        <taxon>PACMAD clade</taxon>
        <taxon>Arundinoideae</taxon>
        <taxon>Arundineae</taxon>
        <taxon>Arundo</taxon>
    </lineage>
</organism>
<sequence>MSDLAGRRTRICTTMSSGSSAQAPSSSAGVDSAMAAAGVWLTP</sequence>
<name>A0A0A8Y067_ARUDO</name>
<evidence type="ECO:0000256" key="1">
    <source>
        <dbReference type="SAM" id="MobiDB-lite"/>
    </source>
</evidence>
<reference evidence="2" key="1">
    <citation type="submission" date="2014-09" db="EMBL/GenBank/DDBJ databases">
        <authorList>
            <person name="Magalhaes I.L.F."/>
            <person name="Oliveira U."/>
            <person name="Santos F.R."/>
            <person name="Vidigal T.H.D.A."/>
            <person name="Brescovit A.D."/>
            <person name="Santos A.J."/>
        </authorList>
    </citation>
    <scope>NUCLEOTIDE SEQUENCE</scope>
    <source>
        <tissue evidence="2">Shoot tissue taken approximately 20 cm above the soil surface</tissue>
    </source>
</reference>
<dbReference type="AlphaFoldDB" id="A0A0A8Y067"/>
<proteinExistence type="predicted"/>
<feature type="compositionally biased region" description="Low complexity" evidence="1">
    <location>
        <begin position="16"/>
        <end position="28"/>
    </location>
</feature>
<reference evidence="2" key="2">
    <citation type="journal article" date="2015" name="Data Brief">
        <title>Shoot transcriptome of the giant reed, Arundo donax.</title>
        <authorList>
            <person name="Barrero R.A."/>
            <person name="Guerrero F.D."/>
            <person name="Moolhuijzen P."/>
            <person name="Goolsby J.A."/>
            <person name="Tidwell J."/>
            <person name="Bellgard S.E."/>
            <person name="Bellgard M.I."/>
        </authorList>
    </citation>
    <scope>NUCLEOTIDE SEQUENCE</scope>
    <source>
        <tissue evidence="2">Shoot tissue taken approximately 20 cm above the soil surface</tissue>
    </source>
</reference>
<dbReference type="EMBL" id="GBRH01278354">
    <property type="protein sequence ID" value="JAD19541.1"/>
    <property type="molecule type" value="Transcribed_RNA"/>
</dbReference>
<evidence type="ECO:0000313" key="2">
    <source>
        <dbReference type="EMBL" id="JAD19541.1"/>
    </source>
</evidence>
<feature type="region of interest" description="Disordered" evidence="1">
    <location>
        <begin position="1"/>
        <end position="28"/>
    </location>
</feature>